<evidence type="ECO:0000313" key="2">
    <source>
        <dbReference type="EMBL" id="BAD21493.1"/>
    </source>
</evidence>
<feature type="compositionally biased region" description="Gly residues" evidence="1">
    <location>
        <begin position="7"/>
        <end position="30"/>
    </location>
</feature>
<dbReference type="EMBL" id="AP004001">
    <property type="protein sequence ID" value="BAD21493.1"/>
    <property type="molecule type" value="Genomic_DNA"/>
</dbReference>
<proteinExistence type="predicted"/>
<organism evidence="3 4">
    <name type="scientific">Oryza sativa subsp. japonica</name>
    <name type="common">Rice</name>
    <dbReference type="NCBI Taxonomy" id="39947"/>
    <lineage>
        <taxon>Eukaryota</taxon>
        <taxon>Viridiplantae</taxon>
        <taxon>Streptophyta</taxon>
        <taxon>Embryophyta</taxon>
        <taxon>Tracheophyta</taxon>
        <taxon>Spermatophyta</taxon>
        <taxon>Magnoliopsida</taxon>
        <taxon>Liliopsida</taxon>
        <taxon>Poales</taxon>
        <taxon>Poaceae</taxon>
        <taxon>BOP clade</taxon>
        <taxon>Oryzoideae</taxon>
        <taxon>Oryzeae</taxon>
        <taxon>Oryzinae</taxon>
        <taxon>Oryza</taxon>
        <taxon>Oryza sativa</taxon>
    </lineage>
</organism>
<feature type="region of interest" description="Disordered" evidence="1">
    <location>
        <begin position="1"/>
        <end position="32"/>
    </location>
</feature>
<name>Q6K4S5_ORYSJ</name>
<reference evidence="4" key="4">
    <citation type="journal article" date="2008" name="Nucleic Acids Res.">
        <title>The rice annotation project database (RAP-DB): 2008 update.</title>
        <authorList>
            <consortium name="The rice annotation project (RAP)"/>
        </authorList>
    </citation>
    <scope>GENOME REANNOTATION</scope>
    <source>
        <strain evidence="4">cv. Nipponbare</strain>
    </source>
</reference>
<dbReference type="AlphaFoldDB" id="Q6K4S5"/>
<gene>
    <name evidence="2" type="ORF">OJ1115_D03.19</name>
    <name evidence="3" type="ORF">OSJNBa0018M09.32</name>
</gene>
<reference evidence="2" key="1">
    <citation type="submission" date="2001-08" db="EMBL/GenBank/DDBJ databases">
        <title>Oryza sativa nipponbare(GA3) genomic DNA, chromosome 2, BAC clone:OJ1115_D03.</title>
        <authorList>
            <person name="Sasaki T."/>
            <person name="Matsumoto T."/>
            <person name="Yamamoto K."/>
        </authorList>
    </citation>
    <scope>NUCLEOTIDE SEQUENCE</scope>
</reference>
<dbReference type="Proteomes" id="UP000000763">
    <property type="component" value="Chromosome 2"/>
</dbReference>
<reference evidence="3" key="2">
    <citation type="submission" date="2002-07" db="EMBL/GenBank/DDBJ databases">
        <title>Oryza sativa nipponbare(GA3) genomic DNA, chromosome 2, BAC clone:OSJNBa0018M09.</title>
        <authorList>
            <person name="Sasaki T."/>
            <person name="Matsumoto T."/>
            <person name="Katayose Y."/>
        </authorList>
    </citation>
    <scope>NUCLEOTIDE SEQUENCE</scope>
</reference>
<reference evidence="4" key="3">
    <citation type="journal article" date="2005" name="Nature">
        <title>The map-based sequence of the rice genome.</title>
        <authorList>
            <consortium name="International rice genome sequencing project (IRGSP)"/>
            <person name="Matsumoto T."/>
            <person name="Wu J."/>
            <person name="Kanamori H."/>
            <person name="Katayose Y."/>
            <person name="Fujisawa M."/>
            <person name="Namiki N."/>
            <person name="Mizuno H."/>
            <person name="Yamamoto K."/>
            <person name="Antonio B.A."/>
            <person name="Baba T."/>
            <person name="Sakata K."/>
            <person name="Nagamura Y."/>
            <person name="Aoki H."/>
            <person name="Arikawa K."/>
            <person name="Arita K."/>
            <person name="Bito T."/>
            <person name="Chiden Y."/>
            <person name="Fujitsuka N."/>
            <person name="Fukunaka R."/>
            <person name="Hamada M."/>
            <person name="Harada C."/>
            <person name="Hayashi A."/>
            <person name="Hijishita S."/>
            <person name="Honda M."/>
            <person name="Hosokawa S."/>
            <person name="Ichikawa Y."/>
            <person name="Idonuma A."/>
            <person name="Iijima M."/>
            <person name="Ikeda M."/>
            <person name="Ikeno M."/>
            <person name="Ito K."/>
            <person name="Ito S."/>
            <person name="Ito T."/>
            <person name="Ito Y."/>
            <person name="Ito Y."/>
            <person name="Iwabuchi A."/>
            <person name="Kamiya K."/>
            <person name="Karasawa W."/>
            <person name="Kurita K."/>
            <person name="Katagiri S."/>
            <person name="Kikuta A."/>
            <person name="Kobayashi H."/>
            <person name="Kobayashi N."/>
            <person name="Machita K."/>
            <person name="Maehara T."/>
            <person name="Masukawa M."/>
            <person name="Mizubayashi T."/>
            <person name="Mukai Y."/>
            <person name="Nagasaki H."/>
            <person name="Nagata Y."/>
            <person name="Naito S."/>
            <person name="Nakashima M."/>
            <person name="Nakama Y."/>
            <person name="Nakamichi Y."/>
            <person name="Nakamura M."/>
            <person name="Meguro A."/>
            <person name="Negishi M."/>
            <person name="Ohta I."/>
            <person name="Ohta T."/>
            <person name="Okamoto M."/>
            <person name="Ono N."/>
            <person name="Saji S."/>
            <person name="Sakaguchi M."/>
            <person name="Sakai K."/>
            <person name="Shibata M."/>
            <person name="Shimokawa T."/>
            <person name="Song J."/>
            <person name="Takazaki Y."/>
            <person name="Terasawa K."/>
            <person name="Tsugane M."/>
            <person name="Tsuji K."/>
            <person name="Ueda S."/>
            <person name="Waki K."/>
            <person name="Yamagata H."/>
            <person name="Yamamoto M."/>
            <person name="Yamamoto S."/>
            <person name="Yamane H."/>
            <person name="Yoshiki S."/>
            <person name="Yoshihara R."/>
            <person name="Yukawa K."/>
            <person name="Zhong H."/>
            <person name="Yano M."/>
            <person name="Yuan Q."/>
            <person name="Ouyang S."/>
            <person name="Liu J."/>
            <person name="Jones K.M."/>
            <person name="Gansberger K."/>
            <person name="Moffat K."/>
            <person name="Hill J."/>
            <person name="Bera J."/>
            <person name="Fadrosh D."/>
            <person name="Jin S."/>
            <person name="Johri S."/>
            <person name="Kim M."/>
            <person name="Overton L."/>
            <person name="Reardon M."/>
            <person name="Tsitrin T."/>
            <person name="Vuong H."/>
            <person name="Weaver B."/>
            <person name="Ciecko A."/>
            <person name="Tallon L."/>
            <person name="Jackson J."/>
            <person name="Pai G."/>
            <person name="Aken S.V."/>
            <person name="Utterback T."/>
            <person name="Reidmuller S."/>
            <person name="Feldblyum T."/>
            <person name="Hsiao J."/>
            <person name="Zismann V."/>
            <person name="Iobst S."/>
            <person name="de Vazeille A.R."/>
            <person name="Buell C.R."/>
            <person name="Ying K."/>
            <person name="Li Y."/>
            <person name="Lu T."/>
            <person name="Huang Y."/>
            <person name="Zhao Q."/>
            <person name="Feng Q."/>
            <person name="Zhang L."/>
            <person name="Zhu J."/>
            <person name="Weng Q."/>
            <person name="Mu J."/>
            <person name="Lu Y."/>
            <person name="Fan D."/>
            <person name="Liu Y."/>
            <person name="Guan J."/>
            <person name="Zhang Y."/>
            <person name="Yu S."/>
            <person name="Liu X."/>
            <person name="Zhang Y."/>
            <person name="Hong G."/>
            <person name="Han B."/>
            <person name="Choisne N."/>
            <person name="Demange N."/>
            <person name="Orjeda G."/>
            <person name="Samain S."/>
            <person name="Cattolico L."/>
            <person name="Pelletier E."/>
            <person name="Couloux A."/>
            <person name="Segurens B."/>
            <person name="Wincker P."/>
            <person name="D'Hont A."/>
            <person name="Scarpelli C."/>
            <person name="Weissenbach J."/>
            <person name="Salanoubat M."/>
            <person name="Quetier F."/>
            <person name="Yu Y."/>
            <person name="Kim H.R."/>
            <person name="Rambo T."/>
            <person name="Currie J."/>
            <person name="Collura K."/>
            <person name="Luo M."/>
            <person name="Yang T."/>
            <person name="Ammiraju J.S.S."/>
            <person name="Engler F."/>
            <person name="Soderlund C."/>
            <person name="Wing R.A."/>
            <person name="Palmer L.E."/>
            <person name="de la Bastide M."/>
            <person name="Spiegel L."/>
            <person name="Nascimento L."/>
            <person name="Zutavern T."/>
            <person name="O'Shaughnessy A."/>
            <person name="Dike S."/>
            <person name="Dedhia N."/>
            <person name="Preston R."/>
            <person name="Balija V."/>
            <person name="McCombie W.R."/>
            <person name="Chow T."/>
            <person name="Chen H."/>
            <person name="Chung M."/>
            <person name="Chen C."/>
            <person name="Shaw J."/>
            <person name="Wu H."/>
            <person name="Hsiao K."/>
            <person name="Chao Y."/>
            <person name="Chu M."/>
            <person name="Cheng C."/>
            <person name="Hour A."/>
            <person name="Lee P."/>
            <person name="Lin S."/>
            <person name="Lin Y."/>
            <person name="Liou J."/>
            <person name="Liu S."/>
            <person name="Hsing Y."/>
            <person name="Raghuvanshi S."/>
            <person name="Mohanty A."/>
            <person name="Bharti A.K."/>
            <person name="Gaur A."/>
            <person name="Gupta V."/>
            <person name="Kumar D."/>
            <person name="Ravi V."/>
            <person name="Vij S."/>
            <person name="Kapur A."/>
            <person name="Khurana P."/>
            <person name="Khurana P."/>
            <person name="Khurana J.P."/>
            <person name="Tyagi A.K."/>
            <person name="Gaikwad K."/>
            <person name="Singh A."/>
            <person name="Dalal V."/>
            <person name="Srivastava S."/>
            <person name="Dixit A."/>
            <person name="Pal A.K."/>
            <person name="Ghazi I.A."/>
            <person name="Yadav M."/>
            <person name="Pandit A."/>
            <person name="Bhargava A."/>
            <person name="Sureshbabu K."/>
            <person name="Batra K."/>
            <person name="Sharma T.R."/>
            <person name="Mohapatra T."/>
            <person name="Singh N.K."/>
            <person name="Messing J."/>
            <person name="Nelson A.B."/>
            <person name="Fuks G."/>
            <person name="Kavchok S."/>
            <person name="Keizer G."/>
            <person name="Linton E."/>
            <person name="Llaca V."/>
            <person name="Song R."/>
            <person name="Tanyolac B."/>
            <person name="Young S."/>
            <person name="Ho-Il K."/>
            <person name="Hahn J.H."/>
            <person name="Sangsakoo G."/>
            <person name="Vanavichit A."/>
            <person name="de Mattos Luiz.A.T."/>
            <person name="Zimmer P.D."/>
            <person name="Malone G."/>
            <person name="Dellagostin O."/>
            <person name="de Oliveira A.C."/>
            <person name="Bevan M."/>
            <person name="Bancroft I."/>
            <person name="Minx P."/>
            <person name="Cordum H."/>
            <person name="Wilson R."/>
            <person name="Cheng Z."/>
            <person name="Jin W."/>
            <person name="Jiang J."/>
            <person name="Leong S.A."/>
            <person name="Iwama H."/>
            <person name="Gojobori T."/>
            <person name="Itoh T."/>
            <person name="Niimura Y."/>
            <person name="Fujii Y."/>
            <person name="Habara T."/>
            <person name="Sakai H."/>
            <person name="Sato Y."/>
            <person name="Wilson G."/>
            <person name="Kumar K."/>
            <person name="McCouch S."/>
            <person name="Juretic N."/>
            <person name="Hoen D."/>
            <person name="Wright S."/>
            <person name="Bruskiewich R."/>
            <person name="Bureau T."/>
            <person name="Miyao A."/>
            <person name="Hirochika H."/>
            <person name="Nishikawa T."/>
            <person name="Kadowaki K."/>
            <person name="Sugiura M."/>
            <person name="Burr B."/>
            <person name="Sasaki T."/>
        </authorList>
    </citation>
    <scope>NUCLEOTIDE SEQUENCE [LARGE SCALE GENOMIC DNA]</scope>
    <source>
        <strain evidence="4">cv. Nipponbare</strain>
    </source>
</reference>
<evidence type="ECO:0000313" key="3">
    <source>
        <dbReference type="EMBL" id="BAD22207.1"/>
    </source>
</evidence>
<sequence length="74" mass="7006">MPCGAGAWRGGGGNGRVGGLAGEGWVGPGAGTEETADHVASLATLPLATVAAVAPLPRNLVSIRGSVSGAALTL</sequence>
<evidence type="ECO:0000256" key="1">
    <source>
        <dbReference type="SAM" id="MobiDB-lite"/>
    </source>
</evidence>
<protein>
    <submittedName>
        <fullName evidence="3">Uncharacterized protein</fullName>
    </submittedName>
</protein>
<dbReference type="EMBL" id="AP005533">
    <property type="protein sequence ID" value="BAD22207.1"/>
    <property type="molecule type" value="Genomic_DNA"/>
</dbReference>
<accession>Q6K4S5</accession>
<evidence type="ECO:0000313" key="4">
    <source>
        <dbReference type="Proteomes" id="UP000000763"/>
    </source>
</evidence>